<sequence>MIYIYIMKLITYSNHSQSCQTVTNVTFEAVATQLHP</sequence>
<protein>
    <submittedName>
        <fullName evidence="1">Uncharacterized protein</fullName>
    </submittedName>
</protein>
<accession>A0A2P2NAT6</accession>
<reference evidence="1" key="1">
    <citation type="submission" date="2018-02" db="EMBL/GenBank/DDBJ databases">
        <title>Rhizophora mucronata_Transcriptome.</title>
        <authorList>
            <person name="Meera S.P."/>
            <person name="Sreeshan A."/>
            <person name="Augustine A."/>
        </authorList>
    </citation>
    <scope>NUCLEOTIDE SEQUENCE</scope>
    <source>
        <tissue evidence="1">Leaf</tissue>
    </source>
</reference>
<name>A0A2P2NAT6_RHIMU</name>
<dbReference type="EMBL" id="GGEC01059118">
    <property type="protein sequence ID" value="MBX39602.1"/>
    <property type="molecule type" value="Transcribed_RNA"/>
</dbReference>
<proteinExistence type="predicted"/>
<organism evidence="1">
    <name type="scientific">Rhizophora mucronata</name>
    <name type="common">Asiatic mangrove</name>
    <dbReference type="NCBI Taxonomy" id="61149"/>
    <lineage>
        <taxon>Eukaryota</taxon>
        <taxon>Viridiplantae</taxon>
        <taxon>Streptophyta</taxon>
        <taxon>Embryophyta</taxon>
        <taxon>Tracheophyta</taxon>
        <taxon>Spermatophyta</taxon>
        <taxon>Magnoliopsida</taxon>
        <taxon>eudicotyledons</taxon>
        <taxon>Gunneridae</taxon>
        <taxon>Pentapetalae</taxon>
        <taxon>rosids</taxon>
        <taxon>fabids</taxon>
        <taxon>Malpighiales</taxon>
        <taxon>Rhizophoraceae</taxon>
        <taxon>Rhizophora</taxon>
    </lineage>
</organism>
<evidence type="ECO:0000313" key="1">
    <source>
        <dbReference type="EMBL" id="MBX39602.1"/>
    </source>
</evidence>
<dbReference type="AlphaFoldDB" id="A0A2P2NAT6"/>